<dbReference type="Pfam" id="PF02535">
    <property type="entry name" value="Zip"/>
    <property type="match status" value="1"/>
</dbReference>
<keyword evidence="4 5" id="KW-0472">Membrane</keyword>
<sequence>MASLDNAGLAFALVVAAGLSTAVGAAAVYFRVLVNIASKPVLAAGLGFSGGVMLYVSFVEIFVKSQEAFLEVMEEEANAYLAATACLFGGMLLLRLMTTVVHMLDKDHECHAGVTTIPAASDAHLAAEAGPATAGAGDPAQSASEETVAEAQAAKDARLQSMGLKTALAIAIHNLPEGLATFVATLAEPSVGVTLAVAIAIHNIPEGLCVALRGCGLRFWQQAPGFLLGVNFGHI</sequence>
<keyword evidence="3 5" id="KW-1133">Transmembrane helix</keyword>
<evidence type="ECO:0000313" key="6">
    <source>
        <dbReference type="EMBL" id="CAK0860159.1"/>
    </source>
</evidence>
<accession>A0ABN9UK14</accession>
<comment type="caution">
    <text evidence="6">The sequence shown here is derived from an EMBL/GenBank/DDBJ whole genome shotgun (WGS) entry which is preliminary data.</text>
</comment>
<comment type="subcellular location">
    <subcellularLocation>
        <location evidence="1">Membrane</location>
        <topology evidence="1">Multi-pass membrane protein</topology>
    </subcellularLocation>
</comment>
<reference evidence="6" key="1">
    <citation type="submission" date="2023-10" db="EMBL/GenBank/DDBJ databases">
        <authorList>
            <person name="Chen Y."/>
            <person name="Shah S."/>
            <person name="Dougan E. K."/>
            <person name="Thang M."/>
            <person name="Chan C."/>
        </authorList>
    </citation>
    <scope>NUCLEOTIDE SEQUENCE [LARGE SCALE GENOMIC DNA]</scope>
</reference>
<name>A0ABN9UK14_9DINO</name>
<gene>
    <name evidence="6" type="ORF">PCOR1329_LOCUS49214</name>
</gene>
<evidence type="ECO:0000256" key="1">
    <source>
        <dbReference type="ARBA" id="ARBA00004141"/>
    </source>
</evidence>
<evidence type="ECO:0000256" key="2">
    <source>
        <dbReference type="ARBA" id="ARBA00022692"/>
    </source>
</evidence>
<feature type="transmembrane region" description="Helical" evidence="5">
    <location>
        <begin position="6"/>
        <end position="29"/>
    </location>
</feature>
<evidence type="ECO:0008006" key="8">
    <source>
        <dbReference type="Google" id="ProtNLM"/>
    </source>
</evidence>
<feature type="transmembrane region" description="Helical" evidence="5">
    <location>
        <begin position="79"/>
        <end position="97"/>
    </location>
</feature>
<evidence type="ECO:0000256" key="3">
    <source>
        <dbReference type="ARBA" id="ARBA00022989"/>
    </source>
</evidence>
<organism evidence="6 7">
    <name type="scientific">Prorocentrum cordatum</name>
    <dbReference type="NCBI Taxonomy" id="2364126"/>
    <lineage>
        <taxon>Eukaryota</taxon>
        <taxon>Sar</taxon>
        <taxon>Alveolata</taxon>
        <taxon>Dinophyceae</taxon>
        <taxon>Prorocentrales</taxon>
        <taxon>Prorocentraceae</taxon>
        <taxon>Prorocentrum</taxon>
    </lineage>
</organism>
<proteinExistence type="predicted"/>
<keyword evidence="7" id="KW-1185">Reference proteome</keyword>
<evidence type="ECO:0000313" key="7">
    <source>
        <dbReference type="Proteomes" id="UP001189429"/>
    </source>
</evidence>
<evidence type="ECO:0000256" key="4">
    <source>
        <dbReference type="ARBA" id="ARBA00023136"/>
    </source>
</evidence>
<keyword evidence="2 5" id="KW-0812">Transmembrane</keyword>
<dbReference type="PANTHER" id="PTHR11040">
    <property type="entry name" value="ZINC/IRON TRANSPORTER"/>
    <property type="match status" value="1"/>
</dbReference>
<dbReference type="EMBL" id="CAUYUJ010015952">
    <property type="protein sequence ID" value="CAK0860159.1"/>
    <property type="molecule type" value="Genomic_DNA"/>
</dbReference>
<dbReference type="PANTHER" id="PTHR11040:SF205">
    <property type="entry name" value="ZINC TRANSPORTER ZUPT"/>
    <property type="match status" value="1"/>
</dbReference>
<feature type="transmembrane region" description="Helical" evidence="5">
    <location>
        <begin position="41"/>
        <end position="59"/>
    </location>
</feature>
<evidence type="ECO:0000256" key="5">
    <source>
        <dbReference type="SAM" id="Phobius"/>
    </source>
</evidence>
<dbReference type="Proteomes" id="UP001189429">
    <property type="component" value="Unassembled WGS sequence"/>
</dbReference>
<dbReference type="InterPro" id="IPR003689">
    <property type="entry name" value="ZIP"/>
</dbReference>
<protein>
    <recommendedName>
        <fullName evidence="8">Zinc transporter</fullName>
    </recommendedName>
</protein>